<keyword evidence="1" id="KW-0472">Membrane</keyword>
<evidence type="ECO:0000313" key="3">
    <source>
        <dbReference type="Proteomes" id="UP001055437"/>
    </source>
</evidence>
<evidence type="ECO:0000256" key="1">
    <source>
        <dbReference type="SAM" id="Phobius"/>
    </source>
</evidence>
<feature type="transmembrane region" description="Helical" evidence="1">
    <location>
        <begin position="90"/>
        <end position="109"/>
    </location>
</feature>
<proteinExistence type="predicted"/>
<feature type="transmembrane region" description="Helical" evidence="1">
    <location>
        <begin position="7"/>
        <end position="24"/>
    </location>
</feature>
<gene>
    <name evidence="2" type="ORF">NH397_14585</name>
</gene>
<feature type="transmembrane region" description="Helical" evidence="1">
    <location>
        <begin position="54"/>
        <end position="78"/>
    </location>
</feature>
<keyword evidence="3" id="KW-1185">Reference proteome</keyword>
<dbReference type="GeneID" id="303562249"/>
<reference evidence="2" key="1">
    <citation type="submission" date="2022-06" db="EMBL/GenBank/DDBJ databases">
        <authorList>
            <person name="Holder M.E."/>
            <person name="Ajami N.J."/>
            <person name="Petrosino J.F."/>
        </authorList>
    </citation>
    <scope>NUCLEOTIDE SEQUENCE</scope>
    <source>
        <strain evidence="2">RMA 8861</strain>
    </source>
</reference>
<protein>
    <submittedName>
        <fullName evidence="2">Uncharacterized protein</fullName>
    </submittedName>
</protein>
<dbReference type="Proteomes" id="UP001055437">
    <property type="component" value="Chromosome"/>
</dbReference>
<dbReference type="RefSeq" id="WP_227909554.1">
    <property type="nucleotide sequence ID" value="NZ_CP023671.1"/>
</dbReference>
<sequence>MKRAPRIVRYIYTMVLVMTGWVLFGSENLRQALKYISVMFGMSGNPVIDTTGLYYLYTNLILFIILCLCSTPIISRIFNNIVKRGQTKGLITAVFIDFVVIIVSVAYLISQSYNHFLYFRF</sequence>
<keyword evidence="1" id="KW-1133">Transmembrane helix</keyword>
<evidence type="ECO:0000313" key="2">
    <source>
        <dbReference type="EMBL" id="USS00688.1"/>
    </source>
</evidence>
<keyword evidence="1" id="KW-0812">Transmembrane</keyword>
<organism evidence="2 3">
    <name type="scientific">Clostridium septicum</name>
    <dbReference type="NCBI Taxonomy" id="1504"/>
    <lineage>
        <taxon>Bacteria</taxon>
        <taxon>Bacillati</taxon>
        <taxon>Bacillota</taxon>
        <taxon>Clostridia</taxon>
        <taxon>Eubacteriales</taxon>
        <taxon>Clostridiaceae</taxon>
        <taxon>Clostridium</taxon>
    </lineage>
</organism>
<name>A0ABY5AZH6_CLOSE</name>
<dbReference type="EMBL" id="CP099799">
    <property type="protein sequence ID" value="USS00688.1"/>
    <property type="molecule type" value="Genomic_DNA"/>
</dbReference>
<accession>A0ABY5AZH6</accession>